<dbReference type="PANTHER" id="PTHR42794:SF1">
    <property type="entry name" value="HEMIN IMPORT ATP-BINDING PROTEIN HMUV"/>
    <property type="match status" value="1"/>
</dbReference>
<dbReference type="NCBIfam" id="NF010068">
    <property type="entry name" value="PRK13548.1"/>
    <property type="match status" value="1"/>
</dbReference>
<dbReference type="GO" id="GO:0005524">
    <property type="term" value="F:ATP binding"/>
    <property type="evidence" value="ECO:0007669"/>
    <property type="project" value="UniProtKB-KW"/>
</dbReference>
<name>D8JUA6_HYPDA</name>
<dbReference type="SMART" id="SM00382">
    <property type="entry name" value="AAA"/>
    <property type="match status" value="1"/>
</dbReference>
<dbReference type="GO" id="GO:0016887">
    <property type="term" value="F:ATP hydrolysis activity"/>
    <property type="evidence" value="ECO:0007669"/>
    <property type="project" value="InterPro"/>
</dbReference>
<dbReference type="PROSITE" id="PS50893">
    <property type="entry name" value="ABC_TRANSPORTER_2"/>
    <property type="match status" value="1"/>
</dbReference>
<evidence type="ECO:0000256" key="2">
    <source>
        <dbReference type="ARBA" id="ARBA00022448"/>
    </source>
</evidence>
<dbReference type="EMBL" id="CP002083">
    <property type="protein sequence ID" value="ADJ22696.1"/>
    <property type="molecule type" value="Genomic_DNA"/>
</dbReference>
<dbReference type="InterPro" id="IPR017871">
    <property type="entry name" value="ABC_transporter-like_CS"/>
</dbReference>
<evidence type="ECO:0000256" key="4">
    <source>
        <dbReference type="ARBA" id="ARBA00022840"/>
    </source>
</evidence>
<dbReference type="STRING" id="582899.Hden_0879"/>
<dbReference type="InterPro" id="IPR027417">
    <property type="entry name" value="P-loop_NTPase"/>
</dbReference>
<keyword evidence="2" id="KW-0813">Transport</keyword>
<dbReference type="PROSITE" id="PS00211">
    <property type="entry name" value="ABC_TRANSPORTER_1"/>
    <property type="match status" value="1"/>
</dbReference>
<keyword evidence="3" id="KW-0547">Nucleotide-binding</keyword>
<comment type="similarity">
    <text evidence="1">Belongs to the ABC transporter superfamily.</text>
</comment>
<evidence type="ECO:0000259" key="8">
    <source>
        <dbReference type="PROSITE" id="PS50893"/>
    </source>
</evidence>
<dbReference type="eggNOG" id="COG4559">
    <property type="taxonomic scope" value="Bacteria"/>
</dbReference>
<evidence type="ECO:0000256" key="5">
    <source>
        <dbReference type="ARBA" id="ARBA00022967"/>
    </source>
</evidence>
<gene>
    <name evidence="9" type="ordered locus">Hden_0879</name>
</gene>
<dbReference type="AlphaFoldDB" id="D8JUA6"/>
<dbReference type="Proteomes" id="UP000002033">
    <property type="component" value="Chromosome"/>
</dbReference>
<dbReference type="Pfam" id="PF00005">
    <property type="entry name" value="ABC_tran"/>
    <property type="match status" value="1"/>
</dbReference>
<dbReference type="HOGENOM" id="CLU_000604_1_11_5"/>
<dbReference type="InterPro" id="IPR003593">
    <property type="entry name" value="AAA+_ATPase"/>
</dbReference>
<feature type="compositionally biased region" description="Polar residues" evidence="7">
    <location>
        <begin position="262"/>
        <end position="280"/>
    </location>
</feature>
<dbReference type="SUPFAM" id="SSF52540">
    <property type="entry name" value="P-loop containing nucleoside triphosphate hydrolases"/>
    <property type="match status" value="1"/>
</dbReference>
<dbReference type="Gene3D" id="3.40.50.300">
    <property type="entry name" value="P-loop containing nucleotide triphosphate hydrolases"/>
    <property type="match status" value="1"/>
</dbReference>
<dbReference type="CDD" id="cd03214">
    <property type="entry name" value="ABC_Iron-Siderophores_B12_Hemin"/>
    <property type="match status" value="1"/>
</dbReference>
<accession>D8JUA6</accession>
<keyword evidence="10" id="KW-1185">Reference proteome</keyword>
<reference evidence="10" key="1">
    <citation type="journal article" date="2011" name="J. Bacteriol.">
        <title>Genome sequences of eight morphologically diverse alphaproteobacteria.</title>
        <authorList>
            <consortium name="US DOE Joint Genome Institute"/>
            <person name="Brown P.J."/>
            <person name="Kysela D.T."/>
            <person name="Buechlein A."/>
            <person name="Hemmerich C."/>
            <person name="Brun Y.V."/>
        </authorList>
    </citation>
    <scope>NUCLEOTIDE SEQUENCE [LARGE SCALE GENOMIC DNA]</scope>
    <source>
        <strain evidence="10">ATCC 51888 / DSM 1869 / NCIB 11706 / TK 0415</strain>
    </source>
</reference>
<evidence type="ECO:0000313" key="10">
    <source>
        <dbReference type="Proteomes" id="UP000002033"/>
    </source>
</evidence>
<keyword evidence="4" id="KW-0067">ATP-binding</keyword>
<dbReference type="PANTHER" id="PTHR42794">
    <property type="entry name" value="HEMIN IMPORT ATP-BINDING PROTEIN HMUV"/>
    <property type="match status" value="1"/>
</dbReference>
<evidence type="ECO:0000256" key="3">
    <source>
        <dbReference type="ARBA" id="ARBA00022741"/>
    </source>
</evidence>
<evidence type="ECO:0000256" key="7">
    <source>
        <dbReference type="SAM" id="MobiDB-lite"/>
    </source>
</evidence>
<feature type="domain" description="ABC transporter" evidence="8">
    <location>
        <begin position="5"/>
        <end position="247"/>
    </location>
</feature>
<protein>
    <submittedName>
        <fullName evidence="9">ABC transporter related protein</fullName>
    </submittedName>
</protein>
<evidence type="ECO:0000313" key="9">
    <source>
        <dbReference type="EMBL" id="ADJ22696.1"/>
    </source>
</evidence>
<evidence type="ECO:0000256" key="6">
    <source>
        <dbReference type="ARBA" id="ARBA00037066"/>
    </source>
</evidence>
<organism evidence="9 10">
    <name type="scientific">Hyphomicrobium denitrificans (strain ATCC 51888 / DSM 1869 / NCIMB 11706 / TK 0415)</name>
    <dbReference type="NCBI Taxonomy" id="582899"/>
    <lineage>
        <taxon>Bacteria</taxon>
        <taxon>Pseudomonadati</taxon>
        <taxon>Pseudomonadota</taxon>
        <taxon>Alphaproteobacteria</taxon>
        <taxon>Hyphomicrobiales</taxon>
        <taxon>Hyphomicrobiaceae</taxon>
        <taxon>Hyphomicrobium</taxon>
    </lineage>
</organism>
<sequence length="280" mass="30359">MTEMIAVHDLSYQVGPKKLLERISFAAKAGEVLAIVGPNGAGKSTLLRMLSGEARPSEGTILIRGEALEALPQRQLAARRAVMLQNSRVAFPFTAFEVVRLGAEGVGIGLSRRDRDQLALSALASADAAEFTERNFLTLSGGEQQRVSFARALAQLAAGKTLESDQILMLDEPIASLDIRHQLALLEHARTLAHSERVLVIVVLHDLALAHSFADRTLVLQKGRLATIATSEAPLSRDLIERIFEVSIVAEHCHGTPWRQLEGSQSSTAFSQQRRVSAST</sequence>
<proteinExistence type="inferred from homology"/>
<evidence type="ECO:0000256" key="1">
    <source>
        <dbReference type="ARBA" id="ARBA00005417"/>
    </source>
</evidence>
<feature type="region of interest" description="Disordered" evidence="7">
    <location>
        <begin position="260"/>
        <end position="280"/>
    </location>
</feature>
<comment type="function">
    <text evidence="6">Part of the ABC transporter complex HmuTUV involved in hemin import. Responsible for energy coupling to the transport system.</text>
</comment>
<dbReference type="KEGG" id="hdn:Hden_0879"/>
<dbReference type="OrthoDB" id="9805601at2"/>
<dbReference type="RefSeq" id="WP_013214911.1">
    <property type="nucleotide sequence ID" value="NC_014313.1"/>
</dbReference>
<dbReference type="InterPro" id="IPR003439">
    <property type="entry name" value="ABC_transporter-like_ATP-bd"/>
</dbReference>
<keyword evidence="5" id="KW-1278">Translocase</keyword>